<dbReference type="Pfam" id="PF00078">
    <property type="entry name" value="RVT_1"/>
    <property type="match status" value="1"/>
</dbReference>
<dbReference type="Proteomes" id="UP000325315">
    <property type="component" value="Unassembled WGS sequence"/>
</dbReference>
<evidence type="ECO:0000259" key="1">
    <source>
        <dbReference type="PROSITE" id="PS50878"/>
    </source>
</evidence>
<dbReference type="InterPro" id="IPR043502">
    <property type="entry name" value="DNA/RNA_pol_sf"/>
</dbReference>
<dbReference type="InterPro" id="IPR000477">
    <property type="entry name" value="RT_dom"/>
</dbReference>
<dbReference type="SUPFAM" id="SSF56672">
    <property type="entry name" value="DNA/RNA polymerases"/>
    <property type="match status" value="1"/>
</dbReference>
<dbReference type="CDD" id="cd01650">
    <property type="entry name" value="RT_nLTR_like"/>
    <property type="match status" value="1"/>
</dbReference>
<evidence type="ECO:0000313" key="3">
    <source>
        <dbReference type="Proteomes" id="UP000325315"/>
    </source>
</evidence>
<sequence>MGNEDKENDRGCYTGWKRVGHGKIQMMEYSQTDNVSHIRVGRKGGLNGMLTSNMECEVEDTPICNGEVGFLSIINKYRRLPWSMPTERNEDILLECSWIGESTSSQKTSAHAENLSSPNCLLLETKLNVRRMEKVRRRCGFFNGIDVPAKGSRGGLSLRWNGGHLINLKSFSKNRIDVEVQEEEGKPCWRFTGFYGDPEVRNKATTWDLLRKLGQNNSVPWLAFHKSLEDCFLEDIGFTGPWFTWERGRVEDRNIRERLDRRVATDTWIQTFPNFSLRYLSHSFSDHCPLLVDTKSEQKRNGHNKFRFESWWILEESCEEEIKKLWEGSAGSYQNRMTNLAKGLKIWASTIRLEELNDKEGTEENLTEIMEVKLHLNMEINKEEKYWEQRARSNWLQVGDKNTSFFHKYASQRRRINRIRGLQRTDGSLATNEREIEKVARRYFSDLFESRGVGDVTHILSGIKSCISDSMNQSLIAPYTEDEIVEALKGTGPTKASDFDGFPAIFYKKFWHIVGKDTCDCCMEMLNRGRSLKEINKTVLVLIPKTSNPINLKNFHPISLCTVIYKLIAKVVANRLQKLLNDCIDDSQSAFVPGRLITDNVLLAYEVLHSLKNKRSGRKGYMALKLDMSKAYDRVEGLFIKAVMLKMGFAESFLELITRCLNSVQFSILINGEEGLNFRSTRGLRQGDPLSPYLFLFCAEGLSALMRLACEEKKISGAKVCRNSLSITHLVFADDCILFGEVSNKGVNMLKDILKEYEECSGQCINFDKSMVFFSANVSEQDRNLVFQNLRVRCSNDPEKYLGLLNIVGRKKKLAFQVLKDRLKQRINSWSIRHIS</sequence>
<dbReference type="AlphaFoldDB" id="A0A5B6W497"/>
<protein>
    <submittedName>
        <fullName evidence="2">Reverse transcriptase</fullName>
    </submittedName>
</protein>
<accession>A0A5B6W497</accession>
<dbReference type="PANTHER" id="PTHR46890:SF48">
    <property type="entry name" value="RNA-DIRECTED DNA POLYMERASE"/>
    <property type="match status" value="1"/>
</dbReference>
<dbReference type="PANTHER" id="PTHR46890">
    <property type="entry name" value="NON-LTR RETROLELEMENT REVERSE TRANSCRIPTASE-LIKE PROTEIN-RELATED"/>
    <property type="match status" value="1"/>
</dbReference>
<feature type="domain" description="Reverse transcriptase" evidence="1">
    <location>
        <begin position="524"/>
        <end position="806"/>
    </location>
</feature>
<dbReference type="InterPro" id="IPR052343">
    <property type="entry name" value="Retrotransposon-Effector_Assoc"/>
</dbReference>
<keyword evidence="2" id="KW-0808">Transferase</keyword>
<keyword evidence="3" id="KW-1185">Reference proteome</keyword>
<dbReference type="PROSITE" id="PS50878">
    <property type="entry name" value="RT_POL"/>
    <property type="match status" value="1"/>
</dbReference>
<organism evidence="2 3">
    <name type="scientific">Gossypium australe</name>
    <dbReference type="NCBI Taxonomy" id="47621"/>
    <lineage>
        <taxon>Eukaryota</taxon>
        <taxon>Viridiplantae</taxon>
        <taxon>Streptophyta</taxon>
        <taxon>Embryophyta</taxon>
        <taxon>Tracheophyta</taxon>
        <taxon>Spermatophyta</taxon>
        <taxon>Magnoliopsida</taxon>
        <taxon>eudicotyledons</taxon>
        <taxon>Gunneridae</taxon>
        <taxon>Pentapetalae</taxon>
        <taxon>rosids</taxon>
        <taxon>malvids</taxon>
        <taxon>Malvales</taxon>
        <taxon>Malvaceae</taxon>
        <taxon>Malvoideae</taxon>
        <taxon>Gossypium</taxon>
    </lineage>
</organism>
<keyword evidence="2" id="KW-0695">RNA-directed DNA polymerase</keyword>
<dbReference type="OrthoDB" id="425014at2759"/>
<name>A0A5B6W497_9ROSI</name>
<evidence type="ECO:0000313" key="2">
    <source>
        <dbReference type="EMBL" id="KAA3476719.1"/>
    </source>
</evidence>
<reference evidence="2" key="1">
    <citation type="submission" date="2019-08" db="EMBL/GenBank/DDBJ databases">
        <authorList>
            <person name="Liu F."/>
        </authorList>
    </citation>
    <scope>NUCLEOTIDE SEQUENCE [LARGE SCALE GENOMIC DNA]</scope>
    <source>
        <strain evidence="2">PA1801</strain>
        <tissue evidence="2">Leaf</tissue>
    </source>
</reference>
<dbReference type="EMBL" id="SMMG02000004">
    <property type="protein sequence ID" value="KAA3476719.1"/>
    <property type="molecule type" value="Genomic_DNA"/>
</dbReference>
<dbReference type="GO" id="GO:0003964">
    <property type="term" value="F:RNA-directed DNA polymerase activity"/>
    <property type="evidence" value="ECO:0007669"/>
    <property type="project" value="UniProtKB-KW"/>
</dbReference>
<gene>
    <name evidence="2" type="ORF">EPI10_010672</name>
</gene>
<keyword evidence="2" id="KW-0548">Nucleotidyltransferase</keyword>
<dbReference type="SUPFAM" id="SSF56219">
    <property type="entry name" value="DNase I-like"/>
    <property type="match status" value="1"/>
</dbReference>
<dbReference type="InterPro" id="IPR036691">
    <property type="entry name" value="Endo/exonu/phosph_ase_sf"/>
</dbReference>
<comment type="caution">
    <text evidence="2">The sequence shown here is derived from an EMBL/GenBank/DDBJ whole genome shotgun (WGS) entry which is preliminary data.</text>
</comment>
<proteinExistence type="predicted"/>
<dbReference type="Gene3D" id="3.60.10.10">
    <property type="entry name" value="Endonuclease/exonuclease/phosphatase"/>
    <property type="match status" value="1"/>
</dbReference>